<feature type="transmembrane region" description="Helical" evidence="1">
    <location>
        <begin position="107"/>
        <end position="124"/>
    </location>
</feature>
<accession>I0GXS6</accession>
<evidence type="ECO:0000313" key="3">
    <source>
        <dbReference type="Proteomes" id="UP000007882"/>
    </source>
</evidence>
<dbReference type="PATRIC" id="fig|512565.3.peg.347"/>
<dbReference type="KEGG" id="ams:AMIS_3430"/>
<feature type="transmembrane region" description="Helical" evidence="1">
    <location>
        <begin position="49"/>
        <end position="68"/>
    </location>
</feature>
<organism evidence="2 3">
    <name type="scientific">Actinoplanes missouriensis (strain ATCC 14538 / DSM 43046 / CBS 188.64 / JCM 3121 / NBRC 102363 / NCIMB 12654 / NRRL B-3342 / UNCC 431)</name>
    <dbReference type="NCBI Taxonomy" id="512565"/>
    <lineage>
        <taxon>Bacteria</taxon>
        <taxon>Bacillati</taxon>
        <taxon>Actinomycetota</taxon>
        <taxon>Actinomycetes</taxon>
        <taxon>Micromonosporales</taxon>
        <taxon>Micromonosporaceae</taxon>
        <taxon>Actinoplanes</taxon>
    </lineage>
</organism>
<name>I0GXS6_ACTM4</name>
<evidence type="ECO:0000313" key="2">
    <source>
        <dbReference type="EMBL" id="BAL85563.1"/>
    </source>
</evidence>
<reference evidence="2 3" key="1">
    <citation type="submission" date="2012-02" db="EMBL/GenBank/DDBJ databases">
        <title>Complete genome sequence of Actinoplanes missouriensis 431 (= NBRC 102363).</title>
        <authorList>
            <person name="Ohnishi Y."/>
            <person name="Ishikawa J."/>
            <person name="Sekine M."/>
            <person name="Hosoyama A."/>
            <person name="Harada T."/>
            <person name="Narita H."/>
            <person name="Hata T."/>
            <person name="Konno Y."/>
            <person name="Tutikane K."/>
            <person name="Fujita N."/>
            <person name="Horinouchi S."/>
            <person name="Hayakawa M."/>
        </authorList>
    </citation>
    <scope>NUCLEOTIDE SEQUENCE [LARGE SCALE GENOMIC DNA]</scope>
    <source>
        <strain evidence="3">ATCC 14538 / DSM 43046 / CBS 188.64 / JCM 3121 / NBRC 102363 / NCIMB 12654 / NRRL B-3342 / UNCC 431</strain>
    </source>
</reference>
<evidence type="ECO:0000256" key="1">
    <source>
        <dbReference type="SAM" id="Phobius"/>
    </source>
</evidence>
<keyword evidence="1" id="KW-0472">Membrane</keyword>
<sequence>MVGQTGRGDRAGGFTLLMLCTTASVLLLGVALLVAVSDDLADATLFSRAGIMAVTIGGVVVVCAAGVIAQRRTGPPARTVTVILSMVAAALVACVGFLFLFSATPQLSAGLLLVVAAVLIALCGREAAHASRAGEAR</sequence>
<protein>
    <submittedName>
        <fullName evidence="2">Uncharacterized protein</fullName>
    </submittedName>
</protein>
<dbReference type="RefSeq" id="WP_014440463.1">
    <property type="nucleotide sequence ID" value="NC_017093.1"/>
</dbReference>
<proteinExistence type="predicted"/>
<dbReference type="EMBL" id="AP012319">
    <property type="protein sequence ID" value="BAL85563.1"/>
    <property type="molecule type" value="Genomic_DNA"/>
</dbReference>
<gene>
    <name evidence="2" type="ordered locus">AMIS_3430</name>
</gene>
<keyword evidence="1" id="KW-1133">Transmembrane helix</keyword>
<dbReference type="Proteomes" id="UP000007882">
    <property type="component" value="Chromosome"/>
</dbReference>
<dbReference type="STRING" id="512565.AMIS_3430"/>
<dbReference type="HOGENOM" id="CLU_1860927_0_0_11"/>
<keyword evidence="1" id="KW-0812">Transmembrane</keyword>
<keyword evidence="3" id="KW-1185">Reference proteome</keyword>
<dbReference type="AlphaFoldDB" id="I0GXS6"/>
<feature type="transmembrane region" description="Helical" evidence="1">
    <location>
        <begin position="80"/>
        <end position="101"/>
    </location>
</feature>
<feature type="transmembrane region" description="Helical" evidence="1">
    <location>
        <begin position="12"/>
        <end position="37"/>
    </location>
</feature>